<evidence type="ECO:0000313" key="6">
    <source>
        <dbReference type="Proteomes" id="UP001499988"/>
    </source>
</evidence>
<dbReference type="EMBL" id="BAABJZ010000107">
    <property type="protein sequence ID" value="GAA4903662.1"/>
    <property type="molecule type" value="Genomic_DNA"/>
</dbReference>
<proteinExistence type="predicted"/>
<dbReference type="Proteomes" id="UP001499988">
    <property type="component" value="Unassembled WGS sequence"/>
</dbReference>
<keyword evidence="1" id="KW-0963">Cytoplasm</keyword>
<evidence type="ECO:0000313" key="5">
    <source>
        <dbReference type="EMBL" id="GAA4903662.1"/>
    </source>
</evidence>
<evidence type="ECO:0000256" key="4">
    <source>
        <dbReference type="SAM" id="Coils"/>
    </source>
</evidence>
<feature type="coiled-coil region" evidence="4">
    <location>
        <begin position="104"/>
        <end position="138"/>
    </location>
</feature>
<dbReference type="InterPro" id="IPR008865">
    <property type="entry name" value="DNA_replication_term_site-bd"/>
</dbReference>
<keyword evidence="4" id="KW-0175">Coiled coil</keyword>
<evidence type="ECO:0000256" key="2">
    <source>
        <dbReference type="ARBA" id="ARBA00022705"/>
    </source>
</evidence>
<keyword evidence="2" id="KW-0235">DNA replication</keyword>
<sequence>MNLTDDNGAMVALRQQFERCSHQRRTLSQTLSALGPSQSVQYALPCWLQTRPLDRIDTIPVETLSGSAAHQACVAALNDLHRKADDQQSQRVRRYPGVLRFATANALGQEIAALTQHLTEFKQQLHRLTEHAANVQDLRFELLHQLSPNLFTMHFYRTPVSLPSQVRRIRFGWVAKRIVAKIQRDELLQKLDNAMTNPGQSIMDMAAWQDNVARERERIASLPAQAQLRIDRPGGLRPTAFMQFEDGSRRQTPANLPLVLTQPQPVQVVDLPDWQQTAYPQAKGELLIARLHLYRID</sequence>
<name>A0ABP9FJ27_9GAMM</name>
<protein>
    <submittedName>
        <fullName evidence="5">DNA replication terminus site-binding protein</fullName>
    </submittedName>
</protein>
<dbReference type="SUPFAM" id="SSF56596">
    <property type="entry name" value="Replication terminator protein (Tus)"/>
    <property type="match status" value="1"/>
</dbReference>
<reference evidence="6" key="1">
    <citation type="journal article" date="2019" name="Int. J. Syst. Evol. Microbiol.">
        <title>The Global Catalogue of Microorganisms (GCM) 10K type strain sequencing project: providing services to taxonomists for standard genome sequencing and annotation.</title>
        <authorList>
            <consortium name="The Broad Institute Genomics Platform"/>
            <consortium name="The Broad Institute Genome Sequencing Center for Infectious Disease"/>
            <person name="Wu L."/>
            <person name="Ma J."/>
        </authorList>
    </citation>
    <scope>NUCLEOTIDE SEQUENCE [LARGE SCALE GENOMIC DNA]</scope>
    <source>
        <strain evidence="6">JCM 18401</strain>
    </source>
</reference>
<dbReference type="InterPro" id="IPR036384">
    <property type="entry name" value="Tus_sf"/>
</dbReference>
<organism evidence="5 6">
    <name type="scientific">Ferrimonas pelagia</name>
    <dbReference type="NCBI Taxonomy" id="1177826"/>
    <lineage>
        <taxon>Bacteria</taxon>
        <taxon>Pseudomonadati</taxon>
        <taxon>Pseudomonadota</taxon>
        <taxon>Gammaproteobacteria</taxon>
        <taxon>Alteromonadales</taxon>
        <taxon>Ferrimonadaceae</taxon>
        <taxon>Ferrimonas</taxon>
    </lineage>
</organism>
<keyword evidence="3" id="KW-0238">DNA-binding</keyword>
<comment type="caution">
    <text evidence="5">The sequence shown here is derived from an EMBL/GenBank/DDBJ whole genome shotgun (WGS) entry which is preliminary data.</text>
</comment>
<gene>
    <name evidence="5" type="primary">tus</name>
    <name evidence="5" type="ORF">GCM10023333_42440</name>
</gene>
<accession>A0ABP9FJ27</accession>
<dbReference type="Pfam" id="PF05472">
    <property type="entry name" value="Ter"/>
    <property type="match status" value="1"/>
</dbReference>
<keyword evidence="6" id="KW-1185">Reference proteome</keyword>
<dbReference type="InterPro" id="IPR036381">
    <property type="entry name" value="Tus_dom1"/>
</dbReference>
<dbReference type="Gene3D" id="3.30.54.10">
    <property type="match status" value="1"/>
</dbReference>
<dbReference type="RefSeq" id="WP_345337532.1">
    <property type="nucleotide sequence ID" value="NZ_BAABJZ010000107.1"/>
</dbReference>
<evidence type="ECO:0000256" key="3">
    <source>
        <dbReference type="ARBA" id="ARBA00023125"/>
    </source>
</evidence>
<dbReference type="Gene3D" id="3.50.14.10">
    <property type="entry name" value="Replication terminator Tus, domain 1 superfamily/Replication terminator Tus"/>
    <property type="match status" value="1"/>
</dbReference>
<evidence type="ECO:0000256" key="1">
    <source>
        <dbReference type="ARBA" id="ARBA00022490"/>
    </source>
</evidence>